<dbReference type="Gene3D" id="6.10.250.2940">
    <property type="match status" value="1"/>
</dbReference>
<comment type="catalytic activity">
    <reaction evidence="11 12">
        <text>RNA(n) + a ribonucleoside 5'-triphosphate = RNA(n+1) + diphosphate</text>
        <dbReference type="Rhea" id="RHEA:21248"/>
        <dbReference type="Rhea" id="RHEA-COMP:14527"/>
        <dbReference type="Rhea" id="RHEA-COMP:17342"/>
        <dbReference type="ChEBI" id="CHEBI:33019"/>
        <dbReference type="ChEBI" id="CHEBI:61557"/>
        <dbReference type="ChEBI" id="CHEBI:140395"/>
        <dbReference type="EC" id="2.7.7.6"/>
    </reaction>
</comment>
<dbReference type="InterPro" id="IPR035697">
    <property type="entry name" value="RNAP_III_RPC1_N"/>
</dbReference>
<evidence type="ECO:0000256" key="8">
    <source>
        <dbReference type="ARBA" id="ARBA00022842"/>
    </source>
</evidence>
<dbReference type="InterPro" id="IPR006592">
    <property type="entry name" value="RNA_pol_N"/>
</dbReference>
<dbReference type="EC" id="2.7.7.6" evidence="12"/>
<evidence type="ECO:0000313" key="14">
    <source>
        <dbReference type="EMBL" id="KAF9598439.1"/>
    </source>
</evidence>
<protein>
    <recommendedName>
        <fullName evidence="12">DNA-directed RNA polymerase subunit</fullName>
        <ecNumber evidence="12">2.7.7.6</ecNumber>
    </recommendedName>
</protein>
<dbReference type="Gene3D" id="2.40.40.20">
    <property type="match status" value="1"/>
</dbReference>
<evidence type="ECO:0000256" key="7">
    <source>
        <dbReference type="ARBA" id="ARBA00022833"/>
    </source>
</evidence>
<dbReference type="InterPro" id="IPR007080">
    <property type="entry name" value="RNA_pol_Rpb1_1"/>
</dbReference>
<dbReference type="GO" id="GO:0000428">
    <property type="term" value="C:DNA-directed RNA polymerase complex"/>
    <property type="evidence" value="ECO:0007669"/>
    <property type="project" value="UniProtKB-KW"/>
</dbReference>
<dbReference type="Pfam" id="PF04983">
    <property type="entry name" value="RNA_pol_Rpb1_3"/>
    <property type="match status" value="1"/>
</dbReference>
<dbReference type="InterPro" id="IPR007081">
    <property type="entry name" value="RNA_pol_Rpb1_5"/>
</dbReference>
<dbReference type="InterPro" id="IPR015700">
    <property type="entry name" value="RPC1"/>
</dbReference>
<dbReference type="SUPFAM" id="SSF64484">
    <property type="entry name" value="beta and beta-prime subunits of DNA dependent RNA-polymerase"/>
    <property type="match status" value="1"/>
</dbReference>
<dbReference type="Pfam" id="PF04997">
    <property type="entry name" value="RNA_pol_Rpb1_1"/>
    <property type="match status" value="1"/>
</dbReference>
<dbReference type="InterPro" id="IPR007066">
    <property type="entry name" value="RNA_pol_Rpb1_3"/>
</dbReference>
<keyword evidence="3 12" id="KW-0240">DNA-directed RNA polymerase</keyword>
<evidence type="ECO:0000256" key="6">
    <source>
        <dbReference type="ARBA" id="ARBA00022723"/>
    </source>
</evidence>
<dbReference type="CDD" id="cd02736">
    <property type="entry name" value="RNAP_III_Rpc1_C"/>
    <property type="match status" value="1"/>
</dbReference>
<evidence type="ECO:0000313" key="15">
    <source>
        <dbReference type="Proteomes" id="UP000631114"/>
    </source>
</evidence>
<dbReference type="InterPro" id="IPR035698">
    <property type="entry name" value="RNAP_III_Rpc1_C"/>
</dbReference>
<evidence type="ECO:0000256" key="12">
    <source>
        <dbReference type="RuleBase" id="RU004279"/>
    </source>
</evidence>
<dbReference type="Gene3D" id="6.20.50.80">
    <property type="match status" value="1"/>
</dbReference>
<dbReference type="Pfam" id="PF00623">
    <property type="entry name" value="RNA_pol_Rpb1_2"/>
    <property type="match status" value="2"/>
</dbReference>
<dbReference type="GO" id="GO:0046872">
    <property type="term" value="F:metal ion binding"/>
    <property type="evidence" value="ECO:0007669"/>
    <property type="project" value="UniProtKB-KW"/>
</dbReference>
<dbReference type="PANTHER" id="PTHR48446:SF1">
    <property type="entry name" value="DNA-DIRECTED RNA POLYMERASE SUBUNIT BETA' N-TERMINAL SECTION"/>
    <property type="match status" value="1"/>
</dbReference>
<evidence type="ECO:0000259" key="13">
    <source>
        <dbReference type="SMART" id="SM00663"/>
    </source>
</evidence>
<comment type="similarity">
    <text evidence="2 12">Belongs to the RNA polymerase beta' chain family.</text>
</comment>
<dbReference type="GO" id="GO:0005634">
    <property type="term" value="C:nucleus"/>
    <property type="evidence" value="ECO:0007669"/>
    <property type="project" value="UniProtKB-SubCell"/>
</dbReference>
<gene>
    <name evidence="14" type="ORF">IFM89_027872</name>
</gene>
<dbReference type="InterPro" id="IPR000722">
    <property type="entry name" value="RNA_pol_asu"/>
</dbReference>
<keyword evidence="5 12" id="KW-0548">Nucleotidyltransferase</keyword>
<dbReference type="Gene3D" id="4.10.860.120">
    <property type="entry name" value="RNA polymerase II, clamp domain"/>
    <property type="match status" value="1"/>
</dbReference>
<organism evidence="14 15">
    <name type="scientific">Coptis chinensis</name>
    <dbReference type="NCBI Taxonomy" id="261450"/>
    <lineage>
        <taxon>Eukaryota</taxon>
        <taxon>Viridiplantae</taxon>
        <taxon>Streptophyta</taxon>
        <taxon>Embryophyta</taxon>
        <taxon>Tracheophyta</taxon>
        <taxon>Spermatophyta</taxon>
        <taxon>Magnoliopsida</taxon>
        <taxon>Ranunculales</taxon>
        <taxon>Ranunculaceae</taxon>
        <taxon>Coptidoideae</taxon>
        <taxon>Coptis</taxon>
    </lineage>
</organism>
<comment type="function">
    <text evidence="12">DNA-dependent RNA polymerase catalyzes the transcription of DNA into RNA using the four ribonucleoside triphosphates as substrates.</text>
</comment>
<dbReference type="FunFam" id="1.10.150.390:FF:000006">
    <property type="entry name" value="DNA-directed RNA polymerase subunit"/>
    <property type="match status" value="1"/>
</dbReference>
<dbReference type="Gene3D" id="1.10.150.390">
    <property type="match status" value="1"/>
</dbReference>
<evidence type="ECO:0000256" key="10">
    <source>
        <dbReference type="ARBA" id="ARBA00023242"/>
    </source>
</evidence>
<dbReference type="Gene3D" id="1.10.274.100">
    <property type="entry name" value="RNA polymerase Rpb1, domain 3"/>
    <property type="match status" value="1"/>
</dbReference>
<evidence type="ECO:0000256" key="9">
    <source>
        <dbReference type="ARBA" id="ARBA00023163"/>
    </source>
</evidence>
<evidence type="ECO:0000256" key="5">
    <source>
        <dbReference type="ARBA" id="ARBA00022695"/>
    </source>
</evidence>
<feature type="domain" description="RNA polymerase N-terminal" evidence="13">
    <location>
        <begin position="223"/>
        <end position="509"/>
    </location>
</feature>
<dbReference type="Pfam" id="PF04998">
    <property type="entry name" value="RNA_pol_Rpb1_5"/>
    <property type="match status" value="1"/>
</dbReference>
<dbReference type="GO" id="GO:0003677">
    <property type="term" value="F:DNA binding"/>
    <property type="evidence" value="ECO:0007669"/>
    <property type="project" value="InterPro"/>
</dbReference>
<keyword evidence="9 12" id="KW-0804">Transcription</keyword>
<keyword evidence="15" id="KW-1185">Reference proteome</keyword>
<accession>A0A835HFJ4</accession>
<proteinExistence type="inferred from homology"/>
<sequence>MALVVQDRLQFTKEPYIEDVGPRKIKSVNFSMFSGDEMRKAAECQVFSSALYDEFRKPKNNGLLDSRMGPANKTGTCSTCHGNFTSCPGHFGYLSLSLPVYNVGYFASIINILKCICKSCARILLTEKERRDYLKKMRNPRMEALQKNGLAKQVLKKCKPACSHCGYVNGMVKKKENSVLRIIHYWKAANTAEEFLDPVRVLALFKKMLDEDCEVLYLSDRPAKLIITDIPVPPIPIRPSVIMDGGQNSNENDVTSKLRTIIQANASLRNDLQCTGSTSKCLADWELLQIEVAQYINSDVRGVPASMQPSRPLQGFVQHLKGKQGRFRGNLSGKRVEYTGRTVISPDPNLKITEVAIPILMAQILTYPERVSHHNLEKLRQCVRNGPQKYPGANFIRYPDGTLMHLKYSARKRAADELNMARVMPWRTLRFNESVCNPYNADFDGDEMNMHVPQTEEARTEALTLMGASTGSRRVLSDCRVQNNLCTPKNGEVLVASTQDFITSSFLITRKDTFYDRAAFSLMCSYMGDAMDPVDLPTPALIKPIELWTGKQLFSVLARPHAQMKVFLNLTVLEKNYSKSGETMCPNDGFVYFWNSELICGQLGKATVGNGNKDGLFSVLLRDYNVHAAASCMNRLAKLSTSMSDKSQLSKLVGDLLIEVRVSQLGLSLAVSDSHKTAVRHIDHARWIGNHGFSIGIDDVQPGELLNQQKKARIDEGYEKCDDLIREHIKGNIELPPGSDSALTLEAEISKVLNNIRETTANAKGFVANSFYSGLTATEFFFHTMGGREGLVDTAVKTADTGYMSRRLIKALEDLSVQYDYTVRNASGGVVQFLYGDDGMDPAKMEGKDGVPLNLERLYMKIRATCPANAHENLSPSEALKKVYERLEKPDISLDGANKFKNLLRDFFEGVTDSLKKTRKFLDLDENNVEKNDPSFLEKIAANVSGISLKQLEVFLDTCIDRYHLKRIEAGAPIGVIGAQSIGEHRTRMTLKTFHFAGVASMNITLGVPRIKEIINGAKNISTPIITAELESKENVTSARIVKGRIEKTVLGEEDDDEEGMIDFKCSGEETRSRYGGHENEKVIKLVEILNLKHLDDVKDGVFPVAKSIKMELTSRQASIVVSLDVERIQALHLSISADSVKRSILQNLKKLKDQHIRTIDGRKIRIFPPETDRNKLHFDLHSLKAMLPKVIVNGISTAERVVISEQKKKYKLLVEGKNLRAVMGTPGVVGCETVSNHITEVEETLGIEAARDRIIYEIQETMKGHGMSIDMRHMMLLADLMTYRGEVLGITRFGIQKMKESVLMLASFEKTADHLFNASFNGRHDNIEGVGECIIMGIPMQIGTGILKVRQRVQHVPNLTYAMDPILS</sequence>
<keyword evidence="8" id="KW-0460">Magnesium</keyword>
<dbReference type="OrthoDB" id="270392at2759"/>
<keyword evidence="4 12" id="KW-0808">Transferase</keyword>
<name>A0A835HFJ4_9MAGN</name>
<comment type="subcellular location">
    <subcellularLocation>
        <location evidence="1">Nucleus</location>
    </subcellularLocation>
</comment>
<evidence type="ECO:0000256" key="2">
    <source>
        <dbReference type="ARBA" id="ARBA00006460"/>
    </source>
</evidence>
<dbReference type="PANTHER" id="PTHR48446">
    <property type="entry name" value="DNA-DIRECTED RNA POLYMERASE SUBUNIT BETA' N-TERMINAL SECTION"/>
    <property type="match status" value="1"/>
</dbReference>
<evidence type="ECO:0000256" key="1">
    <source>
        <dbReference type="ARBA" id="ARBA00004123"/>
    </source>
</evidence>
<evidence type="ECO:0000256" key="4">
    <source>
        <dbReference type="ARBA" id="ARBA00022679"/>
    </source>
</evidence>
<keyword evidence="10" id="KW-0539">Nucleus</keyword>
<dbReference type="Proteomes" id="UP000631114">
    <property type="component" value="Unassembled WGS sequence"/>
</dbReference>
<evidence type="ECO:0000256" key="3">
    <source>
        <dbReference type="ARBA" id="ARBA00022478"/>
    </source>
</evidence>
<reference evidence="14 15" key="1">
    <citation type="submission" date="2020-10" db="EMBL/GenBank/DDBJ databases">
        <title>The Coptis chinensis genome and diversification of protoberbering-type alkaloids.</title>
        <authorList>
            <person name="Wang B."/>
            <person name="Shu S."/>
            <person name="Song C."/>
            <person name="Liu Y."/>
        </authorList>
    </citation>
    <scope>NUCLEOTIDE SEQUENCE [LARGE SCALE GENOMIC DNA]</scope>
    <source>
        <strain evidence="14">HL-2020</strain>
        <tissue evidence="14">Leaf</tissue>
    </source>
</reference>
<keyword evidence="7" id="KW-0862">Zinc</keyword>
<dbReference type="InterPro" id="IPR038120">
    <property type="entry name" value="Rpb1_funnel_sf"/>
</dbReference>
<dbReference type="Gene3D" id="1.10.132.30">
    <property type="match status" value="1"/>
</dbReference>
<dbReference type="EMBL" id="JADFTS010000007">
    <property type="protein sequence ID" value="KAF9598439.1"/>
    <property type="molecule type" value="Genomic_DNA"/>
</dbReference>
<dbReference type="CDD" id="cd02583">
    <property type="entry name" value="RNAP_III_RPC1_N"/>
    <property type="match status" value="1"/>
</dbReference>
<dbReference type="FunFam" id="4.10.860.120:FF:000009">
    <property type="entry name" value="DNA-directed RNA polymerase subunit"/>
    <property type="match status" value="1"/>
</dbReference>
<dbReference type="InterPro" id="IPR044893">
    <property type="entry name" value="RNA_pol_Rpb1_clamp_domain"/>
</dbReference>
<dbReference type="InterPro" id="IPR042102">
    <property type="entry name" value="RNA_pol_Rpb1_3_sf"/>
</dbReference>
<comment type="caution">
    <text evidence="14">The sequence shown here is derived from an EMBL/GenBank/DDBJ whole genome shotgun (WGS) entry which is preliminary data.</text>
</comment>
<dbReference type="SMART" id="SM00663">
    <property type="entry name" value="RPOLA_N"/>
    <property type="match status" value="1"/>
</dbReference>
<dbReference type="GO" id="GO:0003899">
    <property type="term" value="F:DNA-directed RNA polymerase activity"/>
    <property type="evidence" value="ECO:0007669"/>
    <property type="project" value="UniProtKB-EC"/>
</dbReference>
<keyword evidence="6" id="KW-0479">Metal-binding</keyword>
<evidence type="ECO:0000256" key="11">
    <source>
        <dbReference type="ARBA" id="ARBA00048552"/>
    </source>
</evidence>
<dbReference type="GO" id="GO:0006351">
    <property type="term" value="P:DNA-templated transcription"/>
    <property type="evidence" value="ECO:0007669"/>
    <property type="project" value="InterPro"/>
</dbReference>